<dbReference type="InterPro" id="IPR023393">
    <property type="entry name" value="START-like_dom_sf"/>
</dbReference>
<dbReference type="RefSeq" id="WP_113962083.1">
    <property type="nucleotide sequence ID" value="NZ_QNRR01000018.1"/>
</dbReference>
<dbReference type="EMBL" id="QNRR01000018">
    <property type="protein sequence ID" value="RBP36139.1"/>
    <property type="molecule type" value="Genomic_DNA"/>
</dbReference>
<dbReference type="SUPFAM" id="SSF55961">
    <property type="entry name" value="Bet v1-like"/>
    <property type="match status" value="2"/>
</dbReference>
<comment type="similarity">
    <text evidence="1">Belongs to the AHA1 family.</text>
</comment>
<dbReference type="CDD" id="cd08894">
    <property type="entry name" value="SRPBCC_CalC_Aha1-like_1"/>
    <property type="match status" value="1"/>
</dbReference>
<dbReference type="Proteomes" id="UP000253426">
    <property type="component" value="Unassembled WGS sequence"/>
</dbReference>
<dbReference type="AlphaFoldDB" id="A0A366H3L1"/>
<feature type="domain" description="Activator of Hsp90 ATPase homologue 1/2-like C-terminal" evidence="2">
    <location>
        <begin position="24"/>
        <end position="155"/>
    </location>
</feature>
<comment type="caution">
    <text evidence="3">The sequence shown here is derived from an EMBL/GenBank/DDBJ whole genome shotgun (WGS) entry which is preliminary data.</text>
</comment>
<evidence type="ECO:0000313" key="3">
    <source>
        <dbReference type="EMBL" id="RBP36139.1"/>
    </source>
</evidence>
<name>A0A366H3L1_9BACT</name>
<dbReference type="Pfam" id="PF08327">
    <property type="entry name" value="AHSA1"/>
    <property type="match status" value="2"/>
</dbReference>
<dbReference type="InterPro" id="IPR013538">
    <property type="entry name" value="ASHA1/2-like_C"/>
</dbReference>
<evidence type="ECO:0000259" key="2">
    <source>
        <dbReference type="Pfam" id="PF08327"/>
    </source>
</evidence>
<keyword evidence="4" id="KW-1185">Reference proteome</keyword>
<accession>A0A366H3L1</accession>
<protein>
    <submittedName>
        <fullName evidence="3">Uncharacterized protein YndB with AHSA1/START domain</fullName>
    </submittedName>
</protein>
<evidence type="ECO:0000256" key="1">
    <source>
        <dbReference type="ARBA" id="ARBA00006817"/>
    </source>
</evidence>
<organism evidence="3 4">
    <name type="scientific">Roseimicrobium gellanilyticum</name>
    <dbReference type="NCBI Taxonomy" id="748857"/>
    <lineage>
        <taxon>Bacteria</taxon>
        <taxon>Pseudomonadati</taxon>
        <taxon>Verrucomicrobiota</taxon>
        <taxon>Verrucomicrobiia</taxon>
        <taxon>Verrucomicrobiales</taxon>
        <taxon>Verrucomicrobiaceae</taxon>
        <taxon>Roseimicrobium</taxon>
    </lineage>
</organism>
<dbReference type="PANTHER" id="PTHR36929:SF5">
    <property type="entry name" value="BLR6751 PROTEIN"/>
    <property type="match status" value="1"/>
</dbReference>
<dbReference type="OrthoDB" id="118413at2"/>
<gene>
    <name evidence="3" type="ORF">DES53_11889</name>
</gene>
<feature type="domain" description="Activator of Hsp90 ATPase homologue 1/2-like C-terminal" evidence="2">
    <location>
        <begin position="180"/>
        <end position="312"/>
    </location>
</feature>
<dbReference type="Gene3D" id="3.30.530.20">
    <property type="match status" value="2"/>
</dbReference>
<sequence length="317" mass="35760">MTIAKSPSPSGEALPSLTFTRTFDAPRALVWKVWTDPVHMAAWWGPHDFTNPVCEMDVRLGGTLKIDMRAPDGTVYPMTGVFKEITEPERLSFTCTPLDDKGEVIFEELTTVTFTEKGGKTLLNIEARILWKKPEADAYLQGMEEGWSQSLVRLGSQVARAKVSVPAEANRELINSRFFKAPRELVFEAWTKPEHVAHWYGPNGFTLTIHEMDVRPGGMWRYIMHGPDGTDYDNRVVYEEISHPERLVYLHGHDRDNDPEAFHVTVTFEEEDGGTRLTMRLVMATAEQREASVKFGAVEGGNQTLSRLAAYLPTMAK</sequence>
<dbReference type="PANTHER" id="PTHR36929">
    <property type="entry name" value="ATTACHMENT SUBUNIT, PUTATIVE-RELATED"/>
    <property type="match status" value="1"/>
</dbReference>
<evidence type="ECO:0000313" key="4">
    <source>
        <dbReference type="Proteomes" id="UP000253426"/>
    </source>
</evidence>
<reference evidence="3 4" key="1">
    <citation type="submission" date="2018-06" db="EMBL/GenBank/DDBJ databases">
        <title>Genomic Encyclopedia of Type Strains, Phase IV (KMG-IV): sequencing the most valuable type-strain genomes for metagenomic binning, comparative biology and taxonomic classification.</title>
        <authorList>
            <person name="Goeker M."/>
        </authorList>
    </citation>
    <scope>NUCLEOTIDE SEQUENCE [LARGE SCALE GENOMIC DNA]</scope>
    <source>
        <strain evidence="3 4">DSM 25532</strain>
    </source>
</reference>
<proteinExistence type="inferred from homology"/>